<evidence type="ECO:0000256" key="5">
    <source>
        <dbReference type="ARBA" id="ARBA00022927"/>
    </source>
</evidence>
<organism evidence="9 10">
    <name type="scientific">Lobosporangium transversale</name>
    <dbReference type="NCBI Taxonomy" id="64571"/>
    <lineage>
        <taxon>Eukaryota</taxon>
        <taxon>Fungi</taxon>
        <taxon>Fungi incertae sedis</taxon>
        <taxon>Mucoromycota</taxon>
        <taxon>Mortierellomycotina</taxon>
        <taxon>Mortierellomycetes</taxon>
        <taxon>Mortierellales</taxon>
        <taxon>Mortierellaceae</taxon>
        <taxon>Lobosporangium</taxon>
    </lineage>
</organism>
<dbReference type="Gene3D" id="3.40.50.300">
    <property type="entry name" value="P-loop containing nucleotide triphosphate hydrolases"/>
    <property type="match status" value="1"/>
</dbReference>
<dbReference type="SMART" id="SM00176">
    <property type="entry name" value="RAN"/>
    <property type="match status" value="1"/>
</dbReference>
<dbReference type="GO" id="GO:0005737">
    <property type="term" value="C:cytoplasm"/>
    <property type="evidence" value="ECO:0007669"/>
    <property type="project" value="TreeGrafter"/>
</dbReference>
<comment type="subcellular location">
    <subcellularLocation>
        <location evidence="1 8">Nucleus</location>
    </subcellularLocation>
</comment>
<dbReference type="InterPro" id="IPR001806">
    <property type="entry name" value="Small_GTPase"/>
</dbReference>
<gene>
    <name evidence="9" type="ORF">BCR41DRAFT_344186</name>
</gene>
<dbReference type="PROSITE" id="PS51419">
    <property type="entry name" value="RAB"/>
    <property type="match status" value="1"/>
</dbReference>
<dbReference type="GeneID" id="33564292"/>
<dbReference type="GO" id="GO:0005634">
    <property type="term" value="C:nucleus"/>
    <property type="evidence" value="ECO:0007669"/>
    <property type="project" value="UniProtKB-SubCell"/>
</dbReference>
<sequence length="211" mass="23919">MHDKYKAPTFKLVLVGDSGTGKTTFVKRHLAGEFKKKYIAALDTNVHPLVFTTSDGSITFNVWDSASKGQLGSLPNEYYMNAQCGIIMFDVTTRLTYKNVSNWYNDLVHLCGVIPIVLCGNKSDIRERMVRPKSISFHRKKSLQYFEVSAKSNYNFEKPFLCLARKLCGNPRLEFVGATALAPPEIQVDAELMQRHQEELDRAAQFSLEED</sequence>
<evidence type="ECO:0000256" key="2">
    <source>
        <dbReference type="ARBA" id="ARBA00008028"/>
    </source>
</evidence>
<comment type="caution">
    <text evidence="9">The sequence shown here is derived from an EMBL/GenBank/DDBJ whole genome shotgun (WGS) entry which is preliminary data.</text>
</comment>
<proteinExistence type="inferred from homology"/>
<dbReference type="OrthoDB" id="48625at2759"/>
<evidence type="ECO:0000313" key="10">
    <source>
        <dbReference type="Proteomes" id="UP000193648"/>
    </source>
</evidence>
<dbReference type="SMART" id="SM00173">
    <property type="entry name" value="RAS"/>
    <property type="match status" value="1"/>
</dbReference>
<dbReference type="SMART" id="SM00174">
    <property type="entry name" value="RHO"/>
    <property type="match status" value="1"/>
</dbReference>
<dbReference type="EMBL" id="MCFF01000001">
    <property type="protein sequence ID" value="ORZ28854.1"/>
    <property type="molecule type" value="Genomic_DNA"/>
</dbReference>
<dbReference type="PROSITE" id="PS51418">
    <property type="entry name" value="RAN"/>
    <property type="match status" value="1"/>
</dbReference>
<dbReference type="InterPro" id="IPR005225">
    <property type="entry name" value="Small_GTP-bd"/>
</dbReference>
<dbReference type="GO" id="GO:0005525">
    <property type="term" value="F:GTP binding"/>
    <property type="evidence" value="ECO:0007669"/>
    <property type="project" value="UniProtKB-KW"/>
</dbReference>
<dbReference type="InterPro" id="IPR027417">
    <property type="entry name" value="P-loop_NTPase"/>
</dbReference>
<dbReference type="SUPFAM" id="SSF52540">
    <property type="entry name" value="P-loop containing nucleoside triphosphate hydrolases"/>
    <property type="match status" value="1"/>
</dbReference>
<dbReference type="Proteomes" id="UP000193648">
    <property type="component" value="Unassembled WGS sequence"/>
</dbReference>
<keyword evidence="6 8" id="KW-0342">GTP-binding</keyword>
<dbReference type="GO" id="GO:0003924">
    <property type="term" value="F:GTPase activity"/>
    <property type="evidence" value="ECO:0007669"/>
    <property type="project" value="InterPro"/>
</dbReference>
<evidence type="ECO:0000256" key="1">
    <source>
        <dbReference type="ARBA" id="ARBA00004123"/>
    </source>
</evidence>
<dbReference type="AlphaFoldDB" id="A0A1Y2H4A1"/>
<dbReference type="InParanoid" id="A0A1Y2H4A1"/>
<name>A0A1Y2H4A1_9FUNG</name>
<dbReference type="STRING" id="64571.A0A1Y2H4A1"/>
<evidence type="ECO:0000256" key="6">
    <source>
        <dbReference type="ARBA" id="ARBA00023134"/>
    </source>
</evidence>
<comment type="function">
    <text evidence="8">GTP-binding protein involved in nucleocytoplasmic transport. Required for the import of protein into the nucleus and also for RNA export. Involved in chromatin condensation and control of cell cycle.</text>
</comment>
<accession>A0A1Y2H4A1</accession>
<dbReference type="GO" id="GO:0000054">
    <property type="term" value="P:ribosomal subunit export from nucleus"/>
    <property type="evidence" value="ECO:0007669"/>
    <property type="project" value="TreeGrafter"/>
</dbReference>
<dbReference type="PRINTS" id="PR00627">
    <property type="entry name" value="GTPRANTC4"/>
</dbReference>
<dbReference type="FunFam" id="3.40.50.300:FF:000369">
    <property type="entry name" value="GTP-binding nuclear protein"/>
    <property type="match status" value="1"/>
</dbReference>
<comment type="similarity">
    <text evidence="2 8">Belongs to the small GTPase superfamily. Ran family.</text>
</comment>
<dbReference type="InterPro" id="IPR002041">
    <property type="entry name" value="Ran_GTPase"/>
</dbReference>
<keyword evidence="10" id="KW-1185">Reference proteome</keyword>
<keyword evidence="4 8" id="KW-0547">Nucleotide-binding</keyword>
<dbReference type="PANTHER" id="PTHR24071:SF0">
    <property type="entry name" value="GTP-BINDING NUCLEAR PROTEIN RAN"/>
    <property type="match status" value="1"/>
</dbReference>
<protein>
    <recommendedName>
        <fullName evidence="8">GTP-binding nuclear protein</fullName>
    </recommendedName>
</protein>
<dbReference type="NCBIfam" id="TIGR00231">
    <property type="entry name" value="small_GTP"/>
    <property type="match status" value="1"/>
</dbReference>
<dbReference type="CDD" id="cd00877">
    <property type="entry name" value="Ran"/>
    <property type="match status" value="1"/>
</dbReference>
<dbReference type="PANTHER" id="PTHR24071">
    <property type="entry name" value="RAN GTPASE"/>
    <property type="match status" value="1"/>
</dbReference>
<evidence type="ECO:0000256" key="8">
    <source>
        <dbReference type="RuleBase" id="RU363057"/>
    </source>
</evidence>
<evidence type="ECO:0000256" key="3">
    <source>
        <dbReference type="ARBA" id="ARBA00022448"/>
    </source>
</evidence>
<dbReference type="Pfam" id="PF00071">
    <property type="entry name" value="Ras"/>
    <property type="match status" value="1"/>
</dbReference>
<keyword evidence="7 8" id="KW-0539">Nucleus</keyword>
<dbReference type="SMART" id="SM00175">
    <property type="entry name" value="RAB"/>
    <property type="match status" value="1"/>
</dbReference>
<keyword evidence="3 8" id="KW-0813">Transport</keyword>
<evidence type="ECO:0000313" key="9">
    <source>
        <dbReference type="EMBL" id="ORZ28854.1"/>
    </source>
</evidence>
<dbReference type="GO" id="GO:0006606">
    <property type="term" value="P:protein import into nucleus"/>
    <property type="evidence" value="ECO:0007669"/>
    <property type="project" value="TreeGrafter"/>
</dbReference>
<evidence type="ECO:0000256" key="4">
    <source>
        <dbReference type="ARBA" id="ARBA00022741"/>
    </source>
</evidence>
<dbReference type="RefSeq" id="XP_021886527.1">
    <property type="nucleotide sequence ID" value="XM_022022448.1"/>
</dbReference>
<evidence type="ECO:0000256" key="7">
    <source>
        <dbReference type="ARBA" id="ARBA00023242"/>
    </source>
</evidence>
<reference evidence="9 10" key="1">
    <citation type="submission" date="2016-07" db="EMBL/GenBank/DDBJ databases">
        <title>Pervasive Adenine N6-methylation of Active Genes in Fungi.</title>
        <authorList>
            <consortium name="DOE Joint Genome Institute"/>
            <person name="Mondo S.J."/>
            <person name="Dannebaum R.O."/>
            <person name="Kuo R.C."/>
            <person name="Labutti K."/>
            <person name="Haridas S."/>
            <person name="Kuo A."/>
            <person name="Salamov A."/>
            <person name="Ahrendt S.R."/>
            <person name="Lipzen A."/>
            <person name="Sullivan W."/>
            <person name="Andreopoulos W.B."/>
            <person name="Clum A."/>
            <person name="Lindquist E."/>
            <person name="Daum C."/>
            <person name="Ramamoorthy G.K."/>
            <person name="Gryganskyi A."/>
            <person name="Culley D."/>
            <person name="Magnuson J.K."/>
            <person name="James T.Y."/>
            <person name="O'Malley M.A."/>
            <person name="Stajich J.E."/>
            <person name="Spatafora J.W."/>
            <person name="Visel A."/>
            <person name="Grigoriev I.V."/>
        </authorList>
    </citation>
    <scope>NUCLEOTIDE SEQUENCE [LARGE SCALE GENOMIC DNA]</scope>
    <source>
        <strain evidence="9 10">NRRL 3116</strain>
    </source>
</reference>
<keyword evidence="5 8" id="KW-0653">Protein transport</keyword>